<evidence type="ECO:0000313" key="9">
    <source>
        <dbReference type="EMBL" id="GAX00790.1"/>
    </source>
</evidence>
<organism evidence="9 10">
    <name type="scientific">Secundilactobacillus silagei JCM 19001</name>
    <dbReference type="NCBI Taxonomy" id="1302250"/>
    <lineage>
        <taxon>Bacteria</taxon>
        <taxon>Bacillati</taxon>
        <taxon>Bacillota</taxon>
        <taxon>Bacilli</taxon>
        <taxon>Lactobacillales</taxon>
        <taxon>Lactobacillaceae</taxon>
        <taxon>Secundilactobacillus</taxon>
    </lineage>
</organism>
<keyword evidence="5 7" id="KW-1133">Transmembrane helix</keyword>
<dbReference type="InterPro" id="IPR000620">
    <property type="entry name" value="EamA_dom"/>
</dbReference>
<evidence type="ECO:0000256" key="2">
    <source>
        <dbReference type="ARBA" id="ARBA00007362"/>
    </source>
</evidence>
<keyword evidence="3" id="KW-1003">Cell membrane</keyword>
<dbReference type="OrthoDB" id="9810818at2"/>
<dbReference type="InterPro" id="IPR037185">
    <property type="entry name" value="EmrE-like"/>
</dbReference>
<evidence type="ECO:0000259" key="8">
    <source>
        <dbReference type="Pfam" id="PF00892"/>
    </source>
</evidence>
<dbReference type="PANTHER" id="PTHR42920:SF5">
    <property type="entry name" value="EAMA DOMAIN-CONTAINING PROTEIN"/>
    <property type="match status" value="1"/>
</dbReference>
<dbReference type="PANTHER" id="PTHR42920">
    <property type="entry name" value="OS03G0707200 PROTEIN-RELATED"/>
    <property type="match status" value="1"/>
</dbReference>
<evidence type="ECO:0000313" key="10">
    <source>
        <dbReference type="Proteomes" id="UP000198402"/>
    </source>
</evidence>
<feature type="transmembrane region" description="Helical" evidence="7">
    <location>
        <begin position="55"/>
        <end position="77"/>
    </location>
</feature>
<dbReference type="AlphaFoldDB" id="A0A1Z5IG84"/>
<sequence>MLIALLGTYLLVTKGRLDSLQLAPGAVFWGVGAGVSQALYTLIPIPLLKKYDAKILIGWAMLVGSLLFMPSVVTTPIPRLNVLGWLSVGYISIFGTMFAYLLYLKSLNYLLPATTGMLSSFEPLTATFLSIILLHTAFGLPEMLGGAMILATAFLQALPVHKVKRVSNIKKAAH</sequence>
<evidence type="ECO:0000256" key="7">
    <source>
        <dbReference type="SAM" id="Phobius"/>
    </source>
</evidence>
<dbReference type="GO" id="GO:0005886">
    <property type="term" value="C:plasma membrane"/>
    <property type="evidence" value="ECO:0007669"/>
    <property type="project" value="UniProtKB-SubCell"/>
</dbReference>
<evidence type="ECO:0000256" key="4">
    <source>
        <dbReference type="ARBA" id="ARBA00022692"/>
    </source>
</evidence>
<accession>A0A1Z5IG84</accession>
<dbReference type="RefSeq" id="WP_089136382.1">
    <property type="nucleotide sequence ID" value="NZ_BCMG01000003.1"/>
</dbReference>
<comment type="subcellular location">
    <subcellularLocation>
        <location evidence="1">Cell membrane</location>
        <topology evidence="1">Multi-pass membrane protein</topology>
    </subcellularLocation>
</comment>
<evidence type="ECO:0000256" key="1">
    <source>
        <dbReference type="ARBA" id="ARBA00004651"/>
    </source>
</evidence>
<reference evidence="9 10" key="1">
    <citation type="submission" date="2015-11" db="EMBL/GenBank/DDBJ databases">
        <title>Draft genome sequences of new species of the genus Lactobacillus isolated from orchardgrass silage.</title>
        <authorList>
            <person name="Tohno M."/>
            <person name="Tanizawa Y."/>
            <person name="Arita M."/>
        </authorList>
    </citation>
    <scope>NUCLEOTIDE SEQUENCE [LARGE SCALE GENOMIC DNA]</scope>
    <source>
        <strain evidence="9 10">IWT126</strain>
    </source>
</reference>
<feature type="transmembrane region" description="Helical" evidence="7">
    <location>
        <begin position="143"/>
        <end position="161"/>
    </location>
</feature>
<keyword evidence="4 7" id="KW-0812">Transmembrane</keyword>
<keyword evidence="6 7" id="KW-0472">Membrane</keyword>
<feature type="domain" description="EamA" evidence="8">
    <location>
        <begin position="26"/>
        <end position="155"/>
    </location>
</feature>
<feature type="transmembrane region" description="Helical" evidence="7">
    <location>
        <begin position="116"/>
        <end position="137"/>
    </location>
</feature>
<dbReference type="InterPro" id="IPR051258">
    <property type="entry name" value="Diverse_Substrate_Transporter"/>
</dbReference>
<name>A0A1Z5IG84_9LACO</name>
<evidence type="ECO:0000256" key="5">
    <source>
        <dbReference type="ARBA" id="ARBA00022989"/>
    </source>
</evidence>
<dbReference type="SUPFAM" id="SSF103481">
    <property type="entry name" value="Multidrug resistance efflux transporter EmrE"/>
    <property type="match status" value="1"/>
</dbReference>
<feature type="transmembrane region" description="Helical" evidence="7">
    <location>
        <begin position="83"/>
        <end position="104"/>
    </location>
</feature>
<evidence type="ECO:0000256" key="3">
    <source>
        <dbReference type="ARBA" id="ARBA00022475"/>
    </source>
</evidence>
<feature type="transmembrane region" description="Helical" evidence="7">
    <location>
        <begin position="27"/>
        <end position="48"/>
    </location>
</feature>
<dbReference type="Proteomes" id="UP000198402">
    <property type="component" value="Unassembled WGS sequence"/>
</dbReference>
<evidence type="ECO:0000256" key="6">
    <source>
        <dbReference type="ARBA" id="ARBA00023136"/>
    </source>
</evidence>
<dbReference type="Pfam" id="PF00892">
    <property type="entry name" value="EamA"/>
    <property type="match status" value="1"/>
</dbReference>
<gene>
    <name evidence="9" type="primary">rhaT_1</name>
    <name evidence="9" type="ORF">IWT126_00805</name>
</gene>
<dbReference type="EMBL" id="BCMG01000003">
    <property type="protein sequence ID" value="GAX00790.1"/>
    <property type="molecule type" value="Genomic_DNA"/>
</dbReference>
<comment type="similarity">
    <text evidence="2">Belongs to the EamA transporter family.</text>
</comment>
<comment type="caution">
    <text evidence="9">The sequence shown here is derived from an EMBL/GenBank/DDBJ whole genome shotgun (WGS) entry which is preliminary data.</text>
</comment>
<keyword evidence="10" id="KW-1185">Reference proteome</keyword>
<proteinExistence type="inferred from homology"/>
<protein>
    <submittedName>
        <fullName evidence="9">Drug/metabolite transporter permease</fullName>
    </submittedName>
</protein>